<dbReference type="Pfam" id="PF00076">
    <property type="entry name" value="RRM_1"/>
    <property type="match status" value="1"/>
</dbReference>
<dbReference type="GO" id="GO:0000398">
    <property type="term" value="P:mRNA splicing, via spliceosome"/>
    <property type="evidence" value="ECO:0007669"/>
    <property type="project" value="UniProtKB-ARBA"/>
</dbReference>
<dbReference type="Gene3D" id="3.30.70.330">
    <property type="match status" value="1"/>
</dbReference>
<dbReference type="InterPro" id="IPR034393">
    <property type="entry name" value="TatSF1-like"/>
</dbReference>
<evidence type="ECO:0000259" key="6">
    <source>
        <dbReference type="Pfam" id="PF00076"/>
    </source>
</evidence>
<evidence type="ECO:0000256" key="1">
    <source>
        <dbReference type="ARBA" id="ARBA00007747"/>
    </source>
</evidence>
<dbReference type="EMBL" id="JADGJH010003940">
    <property type="protein sequence ID" value="KAJ3087995.1"/>
    <property type="molecule type" value="Genomic_DNA"/>
</dbReference>
<evidence type="ECO:0000313" key="7">
    <source>
        <dbReference type="EMBL" id="KAJ3087995.1"/>
    </source>
</evidence>
<dbReference type="InterPro" id="IPR035979">
    <property type="entry name" value="RBD_domain_sf"/>
</dbReference>
<dbReference type="AlphaFoldDB" id="A0AAD5SPD5"/>
<evidence type="ECO:0000256" key="3">
    <source>
        <dbReference type="ARBA" id="ARBA00022737"/>
    </source>
</evidence>
<proteinExistence type="inferred from homology"/>
<dbReference type="GO" id="GO:0005686">
    <property type="term" value="C:U2 snRNP"/>
    <property type="evidence" value="ECO:0007669"/>
    <property type="project" value="TreeGrafter"/>
</dbReference>
<dbReference type="GO" id="GO:0003723">
    <property type="term" value="F:RNA binding"/>
    <property type="evidence" value="ECO:0007669"/>
    <property type="project" value="UniProtKB-KW"/>
</dbReference>
<dbReference type="PANTHER" id="PTHR15608:SF0">
    <property type="entry name" value="HIV TAT-SPECIFIC FACTOR 1"/>
    <property type="match status" value="1"/>
</dbReference>
<comment type="caution">
    <text evidence="7">The sequence shown here is derived from an EMBL/GenBank/DDBJ whole genome shotgun (WGS) entry which is preliminary data.</text>
</comment>
<dbReference type="InterPro" id="IPR000504">
    <property type="entry name" value="RRM_dom"/>
</dbReference>
<evidence type="ECO:0000256" key="2">
    <source>
        <dbReference type="ARBA" id="ARBA00022664"/>
    </source>
</evidence>
<dbReference type="SUPFAM" id="SSF54928">
    <property type="entry name" value="RNA-binding domain, RBD"/>
    <property type="match status" value="1"/>
</dbReference>
<gene>
    <name evidence="7" type="ORF">HK100_008186</name>
</gene>
<evidence type="ECO:0000256" key="5">
    <source>
        <dbReference type="ARBA" id="ARBA00023187"/>
    </source>
</evidence>
<sequence>EVREECEKFGEVTNVILYDHSDDGVITVRFKDTAAATKCVEKNNGRFFGGRRIVSYLFDGKEKFKETKTAEQIQAEEEKRLAAFESWLEENH</sequence>
<dbReference type="InterPro" id="IPR012677">
    <property type="entry name" value="Nucleotide-bd_a/b_plait_sf"/>
</dbReference>
<protein>
    <recommendedName>
        <fullName evidence="6">RRM domain-containing protein</fullName>
    </recommendedName>
</protein>
<keyword evidence="2" id="KW-0507">mRNA processing</keyword>
<accession>A0AAD5SPD5</accession>
<dbReference type="FunFam" id="3.30.70.330:FF:000105">
    <property type="entry name" value="HIV Tat-specific factor 1 homolog"/>
    <property type="match status" value="1"/>
</dbReference>
<dbReference type="PANTHER" id="PTHR15608">
    <property type="entry name" value="SPLICING FACTOR U2AF-ASSOCIATED PROTEIN 2"/>
    <property type="match status" value="1"/>
</dbReference>
<feature type="non-terminal residue" evidence="7">
    <location>
        <position position="1"/>
    </location>
</feature>
<dbReference type="Proteomes" id="UP001211907">
    <property type="component" value="Unassembled WGS sequence"/>
</dbReference>
<dbReference type="GO" id="GO:0005684">
    <property type="term" value="C:U2-type spliceosomal complex"/>
    <property type="evidence" value="ECO:0007669"/>
    <property type="project" value="TreeGrafter"/>
</dbReference>
<comment type="similarity">
    <text evidence="1">Belongs to the HTATSF1 family.</text>
</comment>
<reference evidence="7" key="1">
    <citation type="submission" date="2020-05" db="EMBL/GenBank/DDBJ databases">
        <title>Phylogenomic resolution of chytrid fungi.</title>
        <authorList>
            <person name="Stajich J.E."/>
            <person name="Amses K."/>
            <person name="Simmons R."/>
            <person name="Seto K."/>
            <person name="Myers J."/>
            <person name="Bonds A."/>
            <person name="Quandt C.A."/>
            <person name="Barry K."/>
            <person name="Liu P."/>
            <person name="Grigoriev I."/>
            <person name="Longcore J.E."/>
            <person name="James T.Y."/>
        </authorList>
    </citation>
    <scope>NUCLEOTIDE SEQUENCE</scope>
    <source>
        <strain evidence="7">JEL0513</strain>
    </source>
</reference>
<organism evidence="7 8">
    <name type="scientific">Physocladia obscura</name>
    <dbReference type="NCBI Taxonomy" id="109957"/>
    <lineage>
        <taxon>Eukaryota</taxon>
        <taxon>Fungi</taxon>
        <taxon>Fungi incertae sedis</taxon>
        <taxon>Chytridiomycota</taxon>
        <taxon>Chytridiomycota incertae sedis</taxon>
        <taxon>Chytridiomycetes</taxon>
        <taxon>Chytridiales</taxon>
        <taxon>Chytriomycetaceae</taxon>
        <taxon>Physocladia</taxon>
    </lineage>
</organism>
<evidence type="ECO:0000256" key="4">
    <source>
        <dbReference type="ARBA" id="ARBA00022884"/>
    </source>
</evidence>
<keyword evidence="8" id="KW-1185">Reference proteome</keyword>
<name>A0AAD5SPD5_9FUNG</name>
<keyword evidence="3" id="KW-0677">Repeat</keyword>
<evidence type="ECO:0000313" key="8">
    <source>
        <dbReference type="Proteomes" id="UP001211907"/>
    </source>
</evidence>
<keyword evidence="4" id="KW-0694">RNA-binding</keyword>
<keyword evidence="5" id="KW-0508">mRNA splicing</keyword>
<feature type="domain" description="RRM" evidence="6">
    <location>
        <begin position="2"/>
        <end position="53"/>
    </location>
</feature>